<proteinExistence type="predicted"/>
<comment type="caution">
    <text evidence="1">The sequence shown here is derived from an EMBL/GenBank/DDBJ whole genome shotgun (WGS) entry which is preliminary data.</text>
</comment>
<dbReference type="RefSeq" id="WP_169398130.1">
    <property type="nucleotide sequence ID" value="NZ_BAAAJH010000026.1"/>
</dbReference>
<evidence type="ECO:0000313" key="2">
    <source>
        <dbReference type="Proteomes" id="UP001296706"/>
    </source>
</evidence>
<organism evidence="1 2">
    <name type="scientific">Pseudonocardia xinjiangensis</name>
    <dbReference type="NCBI Taxonomy" id="75289"/>
    <lineage>
        <taxon>Bacteria</taxon>
        <taxon>Bacillati</taxon>
        <taxon>Actinomycetota</taxon>
        <taxon>Actinomycetes</taxon>
        <taxon>Pseudonocardiales</taxon>
        <taxon>Pseudonocardiaceae</taxon>
        <taxon>Pseudonocardia</taxon>
    </lineage>
</organism>
<evidence type="ECO:0000313" key="1">
    <source>
        <dbReference type="EMBL" id="NMH80074.1"/>
    </source>
</evidence>
<dbReference type="EMBL" id="JAAXKY010000087">
    <property type="protein sequence ID" value="NMH80074.1"/>
    <property type="molecule type" value="Genomic_DNA"/>
</dbReference>
<accession>A0ABX1RKQ5</accession>
<keyword evidence="2" id="KW-1185">Reference proteome</keyword>
<dbReference type="Proteomes" id="UP001296706">
    <property type="component" value="Unassembled WGS sequence"/>
</dbReference>
<gene>
    <name evidence="1" type="ORF">HF577_23670</name>
</gene>
<sequence>MDEAGLSARAAADQLGHAKVSMTQDSYFGRKVARTGAAAVLEEIATTPKKSRKDGGKRGP</sequence>
<reference evidence="1 2" key="1">
    <citation type="submission" date="2020-04" db="EMBL/GenBank/DDBJ databases">
        <authorList>
            <person name="Klaysubun C."/>
            <person name="Duangmal K."/>
            <person name="Lipun K."/>
        </authorList>
    </citation>
    <scope>NUCLEOTIDE SEQUENCE [LARGE SCALE GENOMIC DNA]</scope>
    <source>
        <strain evidence="1 2">JCM 11839</strain>
    </source>
</reference>
<evidence type="ECO:0008006" key="3">
    <source>
        <dbReference type="Google" id="ProtNLM"/>
    </source>
</evidence>
<name>A0ABX1RKQ5_9PSEU</name>
<protein>
    <recommendedName>
        <fullName evidence="3">Phage integrase family protein</fullName>
    </recommendedName>
</protein>